<evidence type="ECO:0000313" key="1">
    <source>
        <dbReference type="Proteomes" id="UP000887580"/>
    </source>
</evidence>
<reference evidence="2" key="1">
    <citation type="submission" date="2022-11" db="UniProtKB">
        <authorList>
            <consortium name="WormBaseParasite"/>
        </authorList>
    </citation>
    <scope>IDENTIFICATION</scope>
</reference>
<organism evidence="1 2">
    <name type="scientific">Panagrolaimus sp. PS1159</name>
    <dbReference type="NCBI Taxonomy" id="55785"/>
    <lineage>
        <taxon>Eukaryota</taxon>
        <taxon>Metazoa</taxon>
        <taxon>Ecdysozoa</taxon>
        <taxon>Nematoda</taxon>
        <taxon>Chromadorea</taxon>
        <taxon>Rhabditida</taxon>
        <taxon>Tylenchina</taxon>
        <taxon>Panagrolaimomorpha</taxon>
        <taxon>Panagrolaimoidea</taxon>
        <taxon>Panagrolaimidae</taxon>
        <taxon>Panagrolaimus</taxon>
    </lineage>
</organism>
<dbReference type="WBParaSite" id="PS1159_v2.g17519.t1">
    <property type="protein sequence ID" value="PS1159_v2.g17519.t1"/>
    <property type="gene ID" value="PS1159_v2.g17519"/>
</dbReference>
<evidence type="ECO:0000313" key="2">
    <source>
        <dbReference type="WBParaSite" id="PS1159_v2.g17519.t1"/>
    </source>
</evidence>
<dbReference type="Proteomes" id="UP000887580">
    <property type="component" value="Unplaced"/>
</dbReference>
<accession>A0AC35FHF0</accession>
<sequence>MLFVLCCSTSAANSPPAKSEGDGKDFEKAMDDFAMDFNANLNAIKEYIPLGLWLAVVLAIGFVILFFLTPIVFIINCCIVSCYDCYHRRTLRKEEQRIFEALNSRCEVLEVYSKLESTTNAAPSQGTTVEAEKSKQA</sequence>
<proteinExistence type="predicted"/>
<name>A0AC35FHF0_9BILA</name>
<protein>
    <submittedName>
        <fullName evidence="2">Uncharacterized protein</fullName>
    </submittedName>
</protein>